<reference evidence="2 3" key="1">
    <citation type="submission" date="2018-11" db="EMBL/GenBank/DDBJ databases">
        <title>Photobacterium sp. BEI247 sp. nov., a marine bacterium isolated from Yongle Blue Hole in the South China Sea.</title>
        <authorList>
            <person name="Wang X."/>
        </authorList>
    </citation>
    <scope>NUCLEOTIDE SEQUENCE [LARGE SCALE GENOMIC DNA]</scope>
    <source>
        <strain evidence="3">BEI247</strain>
    </source>
</reference>
<evidence type="ECO:0000256" key="1">
    <source>
        <dbReference type="SAM" id="Phobius"/>
    </source>
</evidence>
<dbReference type="RefSeq" id="WP_128782515.1">
    <property type="nucleotide sequence ID" value="NZ_RJLM01000001.1"/>
</dbReference>
<protein>
    <submittedName>
        <fullName evidence="2">Uncharacterized protein</fullName>
    </submittedName>
</protein>
<comment type="caution">
    <text evidence="2">The sequence shown here is derived from an EMBL/GenBank/DDBJ whole genome shotgun (WGS) entry which is preliminary data.</text>
</comment>
<organism evidence="2 3">
    <name type="scientific">Photobacterium chitinilyticum</name>
    <dbReference type="NCBI Taxonomy" id="2485123"/>
    <lineage>
        <taxon>Bacteria</taxon>
        <taxon>Pseudomonadati</taxon>
        <taxon>Pseudomonadota</taxon>
        <taxon>Gammaproteobacteria</taxon>
        <taxon>Vibrionales</taxon>
        <taxon>Vibrionaceae</taxon>
        <taxon>Photobacterium</taxon>
    </lineage>
</organism>
<gene>
    <name evidence="2" type="ORF">EDI28_04015</name>
</gene>
<dbReference type="Proteomes" id="UP000287563">
    <property type="component" value="Unassembled WGS sequence"/>
</dbReference>
<keyword evidence="1" id="KW-1133">Transmembrane helix</keyword>
<accession>A0A3S3T1R7</accession>
<keyword evidence="3" id="KW-1185">Reference proteome</keyword>
<evidence type="ECO:0000313" key="2">
    <source>
        <dbReference type="EMBL" id="RWX57205.1"/>
    </source>
</evidence>
<evidence type="ECO:0000313" key="3">
    <source>
        <dbReference type="Proteomes" id="UP000287563"/>
    </source>
</evidence>
<sequence length="144" mass="16146">MSLSDYGSLASIFGIAISGFTLIMMFYIKKKFLFRSRVEEFGDRLTIISSDITSCLNSYDLNKDKVDELVALADVALRSVQKGASGDLNSDLTKARRQTRIYKIRDFLGGRFKPESKHARNVSKSLNVVVAELQNVKRELMAGK</sequence>
<dbReference type="AlphaFoldDB" id="A0A3S3T1R7"/>
<dbReference type="EMBL" id="RJLM01000001">
    <property type="protein sequence ID" value="RWX57205.1"/>
    <property type="molecule type" value="Genomic_DNA"/>
</dbReference>
<keyword evidence="1" id="KW-0812">Transmembrane</keyword>
<feature type="transmembrane region" description="Helical" evidence="1">
    <location>
        <begin position="6"/>
        <end position="28"/>
    </location>
</feature>
<keyword evidence="1" id="KW-0472">Membrane</keyword>
<name>A0A3S3T1R7_9GAMM</name>
<proteinExistence type="predicted"/>